<evidence type="ECO:0000256" key="6">
    <source>
        <dbReference type="ARBA" id="ARBA00023315"/>
    </source>
</evidence>
<dbReference type="AlphaFoldDB" id="A0A1I7X529"/>
<dbReference type="GO" id="GO:0016746">
    <property type="term" value="F:acyltransferase activity"/>
    <property type="evidence" value="ECO:0007669"/>
    <property type="project" value="UniProtKB-KW"/>
</dbReference>
<dbReference type="InterPro" id="IPR000101">
    <property type="entry name" value="GGT_peptidase"/>
</dbReference>
<dbReference type="InterPro" id="IPR043138">
    <property type="entry name" value="GGT_lsub"/>
</dbReference>
<organism evidence="9 10">
    <name type="scientific">Heterorhabditis bacteriophora</name>
    <name type="common">Entomopathogenic nematode worm</name>
    <dbReference type="NCBI Taxonomy" id="37862"/>
    <lineage>
        <taxon>Eukaryota</taxon>
        <taxon>Metazoa</taxon>
        <taxon>Ecdysozoa</taxon>
        <taxon>Nematoda</taxon>
        <taxon>Chromadorea</taxon>
        <taxon>Rhabditida</taxon>
        <taxon>Rhabditina</taxon>
        <taxon>Rhabditomorpha</taxon>
        <taxon>Strongyloidea</taxon>
        <taxon>Heterorhabditidae</taxon>
        <taxon>Heterorhabditis</taxon>
    </lineage>
</organism>
<keyword evidence="4" id="KW-0378">Hydrolase</keyword>
<evidence type="ECO:0000256" key="5">
    <source>
        <dbReference type="ARBA" id="ARBA00023180"/>
    </source>
</evidence>
<dbReference type="SUPFAM" id="SSF56235">
    <property type="entry name" value="N-terminal nucleophile aminohydrolases (Ntn hydrolases)"/>
    <property type="match status" value="1"/>
</dbReference>
<dbReference type="GO" id="GO:0005886">
    <property type="term" value="C:plasma membrane"/>
    <property type="evidence" value="ECO:0007669"/>
    <property type="project" value="TreeGrafter"/>
</dbReference>
<dbReference type="Gene3D" id="1.10.246.130">
    <property type="match status" value="1"/>
</dbReference>
<dbReference type="InterPro" id="IPR029055">
    <property type="entry name" value="Ntn_hydrolases_N"/>
</dbReference>
<keyword evidence="9" id="KW-1185">Reference proteome</keyword>
<sequence>MSYELFLYQILAKSVNFLWTQRHVIFKSNRNSFALLVGVKRLMRENLLLPRLIRICYRAIATPSELHGFWTVFKKFGSGKISWARLFEPSIQLAIHGFPVSSNLAAVLTDKEKEIQAEPTMKEIFVDPSTGRVFEEGDLLQRKRLGFTLQLIANATDPVELFYKGGMAQTISAEITENGGHIDLSDLSSYETLIDDNPLVNNGLRNDMEMCGPPPPSSFVITQSIISVMAEYYQGGKVDLDDPLVYHRLIEAEKFAYAQRTKLGDVRFVESAKSLIANMTTSKYSKWISSMIKDTAQSPEYYQGDLTTQSSVDINEVPDHGTSHVTVIDHEGNAVSCTSTINQIFGSMRASPTLGIIWNDEMDDFSTPGVSNAFGFAPSESNFIAPGKRPMSSMSPTVIYNKNDNNVEMVVGASGGSFIISATAQTVIRTLLFNQTVKEAVDAPRIHNQYLPHVTQYEHTIPKPIIDVLTNQYKQNMTAIVKQKSVVQALEVEQDGELL</sequence>
<keyword evidence="3" id="KW-0808">Transferase</keyword>
<dbReference type="PANTHER" id="PTHR11686">
    <property type="entry name" value="GAMMA GLUTAMYL TRANSPEPTIDASE"/>
    <property type="match status" value="1"/>
</dbReference>
<dbReference type="PRINTS" id="PR01210">
    <property type="entry name" value="GGTRANSPTASE"/>
</dbReference>
<feature type="binding site" evidence="8">
    <location>
        <begin position="392"/>
        <end position="393"/>
    </location>
    <ligand>
        <name>L-glutamate</name>
        <dbReference type="ChEBI" id="CHEBI:29985"/>
    </ligand>
</feature>
<protein>
    <submittedName>
        <fullName evidence="10">Gamma-glutamyltranspeptidase 1</fullName>
    </submittedName>
</protein>
<keyword evidence="2" id="KW-0645">Protease</keyword>
<dbReference type="WBParaSite" id="Hba_12659">
    <property type="protein sequence ID" value="Hba_12659"/>
    <property type="gene ID" value="Hba_12659"/>
</dbReference>
<accession>A0A1I7X529</accession>
<keyword evidence="6" id="KW-0012">Acyltransferase</keyword>
<dbReference type="FunFam" id="1.10.246.130:FF:000005">
    <property type="entry name" value="Gamma-glutamyltranspeptidase 1, putative"/>
    <property type="match status" value="1"/>
</dbReference>
<evidence type="ECO:0000256" key="7">
    <source>
        <dbReference type="PIRSR" id="PIRSR600101-1"/>
    </source>
</evidence>
<feature type="binding site" evidence="8">
    <location>
        <position position="416"/>
    </location>
    <ligand>
        <name>L-glutamate</name>
        <dbReference type="ChEBI" id="CHEBI:29985"/>
    </ligand>
</feature>
<dbReference type="GO" id="GO:0036374">
    <property type="term" value="F:glutathione hydrolase activity"/>
    <property type="evidence" value="ECO:0007669"/>
    <property type="project" value="InterPro"/>
</dbReference>
<feature type="binding site" evidence="8">
    <location>
        <position position="364"/>
    </location>
    <ligand>
        <name>L-glutamate</name>
        <dbReference type="ChEBI" id="CHEBI:29985"/>
    </ligand>
</feature>
<reference evidence="10" key="1">
    <citation type="submission" date="2016-11" db="UniProtKB">
        <authorList>
            <consortium name="WormBaseParasite"/>
        </authorList>
    </citation>
    <scope>IDENTIFICATION</scope>
</reference>
<proteinExistence type="inferred from homology"/>
<dbReference type="Proteomes" id="UP000095283">
    <property type="component" value="Unplaced"/>
</dbReference>
<feature type="active site" description="Nucleophile" evidence="7">
    <location>
        <position position="322"/>
    </location>
</feature>
<dbReference type="InterPro" id="IPR043137">
    <property type="entry name" value="GGT_ssub_C"/>
</dbReference>
<dbReference type="Gene3D" id="3.60.20.40">
    <property type="match status" value="1"/>
</dbReference>
<evidence type="ECO:0000256" key="8">
    <source>
        <dbReference type="PIRSR" id="PIRSR600101-2"/>
    </source>
</evidence>
<evidence type="ECO:0000256" key="1">
    <source>
        <dbReference type="ARBA" id="ARBA00009381"/>
    </source>
</evidence>
<dbReference type="GO" id="GO:0006751">
    <property type="term" value="P:glutathione catabolic process"/>
    <property type="evidence" value="ECO:0007669"/>
    <property type="project" value="InterPro"/>
</dbReference>
<feature type="binding site" evidence="8">
    <location>
        <begin position="340"/>
        <end position="342"/>
    </location>
    <ligand>
        <name>L-glutamate</name>
        <dbReference type="ChEBI" id="CHEBI:29985"/>
    </ligand>
</feature>
<dbReference type="GO" id="GO:0006508">
    <property type="term" value="P:proteolysis"/>
    <property type="evidence" value="ECO:0007669"/>
    <property type="project" value="UniProtKB-KW"/>
</dbReference>
<comment type="similarity">
    <text evidence="1">Belongs to the gamma-glutamyltransferase family.</text>
</comment>
<evidence type="ECO:0000313" key="10">
    <source>
        <dbReference type="WBParaSite" id="Hba_12659"/>
    </source>
</evidence>
<keyword evidence="5" id="KW-0325">Glycoprotein</keyword>
<evidence type="ECO:0000313" key="9">
    <source>
        <dbReference type="Proteomes" id="UP000095283"/>
    </source>
</evidence>
<dbReference type="InterPro" id="IPR055262">
    <property type="entry name" value="GGT_CS"/>
</dbReference>
<evidence type="ECO:0000256" key="4">
    <source>
        <dbReference type="ARBA" id="ARBA00022801"/>
    </source>
</evidence>
<evidence type="ECO:0000256" key="3">
    <source>
        <dbReference type="ARBA" id="ARBA00022679"/>
    </source>
</evidence>
<dbReference type="PROSITE" id="PS00462">
    <property type="entry name" value="G_GLU_TRANSPEPTIDASE"/>
    <property type="match status" value="1"/>
</dbReference>
<evidence type="ECO:0000256" key="2">
    <source>
        <dbReference type="ARBA" id="ARBA00022670"/>
    </source>
</evidence>
<dbReference type="FunFam" id="3.60.20.40:FF:000006">
    <property type="entry name" value="Protein CBG05566"/>
    <property type="match status" value="1"/>
</dbReference>
<dbReference type="PANTHER" id="PTHR11686:SF46">
    <property type="entry name" value="GAMMA-GLUTAMYLTRANSPEPTIDASE 1"/>
    <property type="match status" value="1"/>
</dbReference>
<name>A0A1I7X529_HETBA</name>
<dbReference type="Pfam" id="PF01019">
    <property type="entry name" value="G_glu_transpept"/>
    <property type="match status" value="1"/>
</dbReference>